<dbReference type="InterPro" id="IPR000683">
    <property type="entry name" value="Gfo/Idh/MocA-like_OxRdtase_N"/>
</dbReference>
<dbReference type="InterPro" id="IPR006311">
    <property type="entry name" value="TAT_signal"/>
</dbReference>
<organism evidence="2 3">
    <name type="scientific">Parapedobacter composti</name>
    <dbReference type="NCBI Taxonomy" id="623281"/>
    <lineage>
        <taxon>Bacteria</taxon>
        <taxon>Pseudomonadati</taxon>
        <taxon>Bacteroidota</taxon>
        <taxon>Sphingobacteriia</taxon>
        <taxon>Sphingobacteriales</taxon>
        <taxon>Sphingobacteriaceae</taxon>
        <taxon>Parapedobacter</taxon>
    </lineage>
</organism>
<dbReference type="PROSITE" id="PS51318">
    <property type="entry name" value="TAT"/>
    <property type="match status" value="1"/>
</dbReference>
<evidence type="ECO:0000259" key="1">
    <source>
        <dbReference type="Pfam" id="PF01408"/>
    </source>
</evidence>
<protein>
    <submittedName>
        <fullName evidence="2">Predicted dehydrogenase</fullName>
    </submittedName>
</protein>
<dbReference type="InterPro" id="IPR036291">
    <property type="entry name" value="NAD(P)-bd_dom_sf"/>
</dbReference>
<dbReference type="STRING" id="623281.SAMN05421747_11588"/>
<feature type="domain" description="Gfo/Idh/MocA-like oxidoreductase N-terminal" evidence="1">
    <location>
        <begin position="42"/>
        <end position="165"/>
    </location>
</feature>
<dbReference type="OrthoDB" id="1408251at2"/>
<reference evidence="3" key="1">
    <citation type="submission" date="2016-10" db="EMBL/GenBank/DDBJ databases">
        <authorList>
            <person name="Varghese N."/>
            <person name="Submissions S."/>
        </authorList>
    </citation>
    <scope>NUCLEOTIDE SEQUENCE [LARGE SCALE GENOMIC DNA]</scope>
    <source>
        <strain evidence="3">DSM 22900</strain>
    </source>
</reference>
<dbReference type="GO" id="GO:0000166">
    <property type="term" value="F:nucleotide binding"/>
    <property type="evidence" value="ECO:0007669"/>
    <property type="project" value="InterPro"/>
</dbReference>
<proteinExistence type="predicted"/>
<dbReference type="Proteomes" id="UP000199577">
    <property type="component" value="Unassembled WGS sequence"/>
</dbReference>
<dbReference type="Pfam" id="PF01408">
    <property type="entry name" value="GFO_IDH_MocA"/>
    <property type="match status" value="1"/>
</dbReference>
<dbReference type="AlphaFoldDB" id="A0A1I1KDD9"/>
<dbReference type="SUPFAM" id="SSF51735">
    <property type="entry name" value="NAD(P)-binding Rossmann-fold domains"/>
    <property type="match status" value="1"/>
</dbReference>
<dbReference type="RefSeq" id="WP_090974396.1">
    <property type="nucleotide sequence ID" value="NZ_FOLL01000015.1"/>
</dbReference>
<sequence>MRIKKYNRREFVKAASFAAAGVGVLHHPFLQARPLAALAGKRVGVIGLDTSHSEVFTRMINTGGAEMRGYRVVAAYHPAANRDILNIKPQMAAAVQKHGVRLVNSMDALLDACDAVLLETIDGVPHLEQALPVLKAGKPVFIDKPLSATLEGAKAIVAAAEKYKTPFFSSSSLRFDANVQKVVAGSIGRVTGGDVFTPAEMESSHLDMAWYALHGLEMLYAVLGRGCKSVTRLYQEETDIIIGTWEDGRMGTVRGVRKWPAGIAGTAFGEKGTAPLGPFSEATYQQLIGQIIHFFDSKVPPVSAAETLELFAFMQAADESRRNQGRSVSVASLLTNNER</sequence>
<keyword evidence="3" id="KW-1185">Reference proteome</keyword>
<dbReference type="EMBL" id="FOLL01000015">
    <property type="protein sequence ID" value="SFC58796.1"/>
    <property type="molecule type" value="Genomic_DNA"/>
</dbReference>
<dbReference type="InterPro" id="IPR050463">
    <property type="entry name" value="Gfo/Idh/MocA_oxidrdct_glycsds"/>
</dbReference>
<dbReference type="PANTHER" id="PTHR43818">
    <property type="entry name" value="BCDNA.GH03377"/>
    <property type="match status" value="1"/>
</dbReference>
<dbReference type="Gene3D" id="3.40.50.720">
    <property type="entry name" value="NAD(P)-binding Rossmann-like Domain"/>
    <property type="match status" value="1"/>
</dbReference>
<evidence type="ECO:0000313" key="3">
    <source>
        <dbReference type="Proteomes" id="UP000199577"/>
    </source>
</evidence>
<evidence type="ECO:0000313" key="2">
    <source>
        <dbReference type="EMBL" id="SFC58796.1"/>
    </source>
</evidence>
<accession>A0A1I1KDD9</accession>
<dbReference type="PANTHER" id="PTHR43818:SF9">
    <property type="entry name" value="HYPOTHETICAL OXIDOREDUCTASE"/>
    <property type="match status" value="1"/>
</dbReference>
<dbReference type="Gene3D" id="3.30.360.10">
    <property type="entry name" value="Dihydrodipicolinate Reductase, domain 2"/>
    <property type="match status" value="1"/>
</dbReference>
<name>A0A1I1KDD9_9SPHI</name>
<gene>
    <name evidence="2" type="ORF">SAMN05421747_11588</name>
</gene>